<feature type="region of interest" description="Disordered" evidence="4">
    <location>
        <begin position="439"/>
        <end position="459"/>
    </location>
</feature>
<keyword evidence="5" id="KW-1133">Transmembrane helix</keyword>
<dbReference type="SMART" id="SM00283">
    <property type="entry name" value="MA"/>
    <property type="match status" value="1"/>
</dbReference>
<evidence type="ECO:0000259" key="7">
    <source>
        <dbReference type="PROSITE" id="PS50885"/>
    </source>
</evidence>
<organism evidence="8 9">
    <name type="scientific">Comamonas nitrativorans</name>
    <dbReference type="NCBI Taxonomy" id="108437"/>
    <lineage>
        <taxon>Bacteria</taxon>
        <taxon>Pseudomonadati</taxon>
        <taxon>Pseudomonadota</taxon>
        <taxon>Betaproteobacteria</taxon>
        <taxon>Burkholderiales</taxon>
        <taxon>Comamonadaceae</taxon>
        <taxon>Comamonas</taxon>
    </lineage>
</organism>
<protein>
    <submittedName>
        <fullName evidence="8">Methyl-accepting chemotaxis protein</fullName>
    </submittedName>
</protein>
<dbReference type="SMART" id="SM00304">
    <property type="entry name" value="HAMP"/>
    <property type="match status" value="1"/>
</dbReference>
<feature type="domain" description="Methyl-accepting transducer" evidence="6">
    <location>
        <begin position="397"/>
        <end position="626"/>
    </location>
</feature>
<keyword evidence="5" id="KW-0472">Membrane</keyword>
<dbReference type="CDD" id="cd11386">
    <property type="entry name" value="MCP_signal"/>
    <property type="match status" value="1"/>
</dbReference>
<evidence type="ECO:0000256" key="5">
    <source>
        <dbReference type="SAM" id="Phobius"/>
    </source>
</evidence>
<dbReference type="InterPro" id="IPR051310">
    <property type="entry name" value="MCP_chemotaxis"/>
</dbReference>
<dbReference type="PROSITE" id="PS50885">
    <property type="entry name" value="HAMP"/>
    <property type="match status" value="1"/>
</dbReference>
<evidence type="ECO:0000313" key="9">
    <source>
        <dbReference type="Proteomes" id="UP001595967"/>
    </source>
</evidence>
<keyword evidence="3" id="KW-0807">Transducer</keyword>
<dbReference type="SUPFAM" id="SSF58104">
    <property type="entry name" value="Methyl-accepting chemotaxis protein (MCP) signaling domain"/>
    <property type="match status" value="1"/>
</dbReference>
<sequence>MLRWLTQLRLAQKFILLGAITLVMIAFPSALYLKETVSDVRQAHRQAAGVPVLMALNMVMQHTQVHRGLSAGVLSGNQAMEQRRTGAREAVNQAIADTSALLTKTDAPAQEQERLHKWQQDWQALEQTVASGKIEAAESFARHTALVADLMLMNEELLAAYNLQSNADPANIALLQAALVQAPLLSEGVGQIRAMGTGFLTQAFLSVDDRGAFRALINQTGNLQKQAGRFIQRAMQLNPTYQQVLGEQVKKATVLLNESMGLAQSEVLEIDLLQYPAAEYFDKLTQAIESVNAVRISGAERLFVLMEAEATRQSNLLILLTGVQLALLAAAVGLTLLFVRSITRPLHHAVELALAVADGNLAGADEPTGRNEIGELIAAQQQMRSRLRPIVQQVRQGSDAVALASAEIAQGNQDLSGRTESQASALEQTAASMEQLSATVRQNADSAQEASRLTQSAHSIASQGGAMVTQMVQTMQGIHDSSRKVSDIIGVIDSIAFQTNILALNAAVEAARAGEQGRGFAVVASEVRSLAGRSAEAAKEIKRLIDDSVQRVGDGNALAQQTGQTMQEMVGAIQKVNTIVSAISNASQEQADGVVQVGDAITQMDQVTQQNAALVEEMAAAATSLHSRSQELVQAVAVFHLNEDGAAPLPGRSRNSGQPLLK</sequence>
<comment type="similarity">
    <text evidence="2">Belongs to the methyl-accepting chemotaxis (MCP) protein family.</text>
</comment>
<dbReference type="CDD" id="cd06225">
    <property type="entry name" value="HAMP"/>
    <property type="match status" value="1"/>
</dbReference>
<dbReference type="PROSITE" id="PS50111">
    <property type="entry name" value="CHEMOTAXIS_TRANSDUC_2"/>
    <property type="match status" value="1"/>
</dbReference>
<dbReference type="Proteomes" id="UP001595967">
    <property type="component" value="Unassembled WGS sequence"/>
</dbReference>
<dbReference type="EMBL" id="JBHSEW010000003">
    <property type="protein sequence ID" value="MFC4621567.1"/>
    <property type="molecule type" value="Genomic_DNA"/>
</dbReference>
<keyword evidence="9" id="KW-1185">Reference proteome</keyword>
<feature type="domain" description="HAMP" evidence="7">
    <location>
        <begin position="340"/>
        <end position="392"/>
    </location>
</feature>
<evidence type="ECO:0000256" key="3">
    <source>
        <dbReference type="PROSITE-ProRule" id="PRU00284"/>
    </source>
</evidence>
<evidence type="ECO:0000259" key="6">
    <source>
        <dbReference type="PROSITE" id="PS50111"/>
    </source>
</evidence>
<dbReference type="InterPro" id="IPR003660">
    <property type="entry name" value="HAMP_dom"/>
</dbReference>
<evidence type="ECO:0000256" key="2">
    <source>
        <dbReference type="ARBA" id="ARBA00029447"/>
    </source>
</evidence>
<keyword evidence="1" id="KW-0488">Methylation</keyword>
<dbReference type="Gene3D" id="1.10.287.950">
    <property type="entry name" value="Methyl-accepting chemotaxis protein"/>
    <property type="match status" value="1"/>
</dbReference>
<gene>
    <name evidence="8" type="ORF">ACFO3A_05005</name>
</gene>
<name>A0ABV9GW46_9BURK</name>
<accession>A0ABV9GW46</accession>
<reference evidence="9" key="1">
    <citation type="journal article" date="2019" name="Int. J. Syst. Evol. Microbiol.">
        <title>The Global Catalogue of Microorganisms (GCM) 10K type strain sequencing project: providing services to taxonomists for standard genome sequencing and annotation.</title>
        <authorList>
            <consortium name="The Broad Institute Genomics Platform"/>
            <consortium name="The Broad Institute Genome Sequencing Center for Infectious Disease"/>
            <person name="Wu L."/>
            <person name="Ma J."/>
        </authorList>
    </citation>
    <scope>NUCLEOTIDE SEQUENCE [LARGE SCALE GENOMIC DNA]</scope>
    <source>
        <strain evidence="9">JCM 11650</strain>
    </source>
</reference>
<keyword evidence="5" id="KW-0812">Transmembrane</keyword>
<evidence type="ECO:0000256" key="1">
    <source>
        <dbReference type="ARBA" id="ARBA00022481"/>
    </source>
</evidence>
<dbReference type="InterPro" id="IPR004090">
    <property type="entry name" value="Chemotax_Me-accpt_rcpt"/>
</dbReference>
<comment type="caution">
    <text evidence="8">The sequence shown here is derived from an EMBL/GenBank/DDBJ whole genome shotgun (WGS) entry which is preliminary data.</text>
</comment>
<evidence type="ECO:0000313" key="8">
    <source>
        <dbReference type="EMBL" id="MFC4621567.1"/>
    </source>
</evidence>
<evidence type="ECO:0000256" key="4">
    <source>
        <dbReference type="SAM" id="MobiDB-lite"/>
    </source>
</evidence>
<dbReference type="Pfam" id="PF00672">
    <property type="entry name" value="HAMP"/>
    <property type="match status" value="1"/>
</dbReference>
<dbReference type="PANTHER" id="PTHR43531:SF14">
    <property type="entry name" value="METHYL-ACCEPTING CHEMOTAXIS PROTEIN I-RELATED"/>
    <property type="match status" value="1"/>
</dbReference>
<dbReference type="PRINTS" id="PR00260">
    <property type="entry name" value="CHEMTRNSDUCR"/>
</dbReference>
<dbReference type="RefSeq" id="WP_377724532.1">
    <property type="nucleotide sequence ID" value="NZ_JBHSEW010000003.1"/>
</dbReference>
<dbReference type="Pfam" id="PF00015">
    <property type="entry name" value="MCPsignal"/>
    <property type="match status" value="1"/>
</dbReference>
<dbReference type="PANTHER" id="PTHR43531">
    <property type="entry name" value="PROTEIN ICFG"/>
    <property type="match status" value="1"/>
</dbReference>
<proteinExistence type="inferred from homology"/>
<dbReference type="InterPro" id="IPR004089">
    <property type="entry name" value="MCPsignal_dom"/>
</dbReference>
<feature type="transmembrane region" description="Helical" evidence="5">
    <location>
        <begin position="14"/>
        <end position="33"/>
    </location>
</feature>
<feature type="transmembrane region" description="Helical" evidence="5">
    <location>
        <begin position="316"/>
        <end position="339"/>
    </location>
</feature>